<keyword evidence="4" id="KW-1185">Reference proteome</keyword>
<name>A0A6G1CG64_9ORYZ</name>
<feature type="region of interest" description="Disordered" evidence="1">
    <location>
        <begin position="105"/>
        <end position="134"/>
    </location>
</feature>
<evidence type="ECO:0000313" key="3">
    <source>
        <dbReference type="EMBL" id="KAF0899120.1"/>
    </source>
</evidence>
<sequence>MADTGAPLPRRPPLQALLQEMWASVPETARRLLALAADVAVYSFIAAMWLNNAANAAAIFSRWACGEDSPAVAAAMKVFKASLLAMGAFVPFASPLLIWRSFGPPTERRESGGGAAKAQAASVQRRRRDGTGACRREEGSYGPVALFSVVFAWWVVIVGVLLRDLAPEKGSCQHKVGSVLTDIGGFANSAMLCFVSAPNMVIFLMRDSRR</sequence>
<protein>
    <submittedName>
        <fullName evidence="3">Uncharacterized protein</fullName>
    </submittedName>
</protein>
<dbReference type="EMBL" id="SPHZ02000009">
    <property type="protein sequence ID" value="KAF0899120.1"/>
    <property type="molecule type" value="Genomic_DNA"/>
</dbReference>
<keyword evidence="2" id="KW-0812">Transmembrane</keyword>
<dbReference type="Proteomes" id="UP000479710">
    <property type="component" value="Unassembled WGS sequence"/>
</dbReference>
<accession>A0A6G1CG64</accession>
<gene>
    <name evidence="3" type="ORF">E2562_013355</name>
</gene>
<organism evidence="3 4">
    <name type="scientific">Oryza meyeriana var. granulata</name>
    <dbReference type="NCBI Taxonomy" id="110450"/>
    <lineage>
        <taxon>Eukaryota</taxon>
        <taxon>Viridiplantae</taxon>
        <taxon>Streptophyta</taxon>
        <taxon>Embryophyta</taxon>
        <taxon>Tracheophyta</taxon>
        <taxon>Spermatophyta</taxon>
        <taxon>Magnoliopsida</taxon>
        <taxon>Liliopsida</taxon>
        <taxon>Poales</taxon>
        <taxon>Poaceae</taxon>
        <taxon>BOP clade</taxon>
        <taxon>Oryzoideae</taxon>
        <taxon>Oryzeae</taxon>
        <taxon>Oryzinae</taxon>
        <taxon>Oryza</taxon>
        <taxon>Oryza meyeriana</taxon>
    </lineage>
</organism>
<feature type="transmembrane region" description="Helical" evidence="2">
    <location>
        <begin position="78"/>
        <end position="99"/>
    </location>
</feature>
<keyword evidence="2" id="KW-0472">Membrane</keyword>
<evidence type="ECO:0000256" key="2">
    <source>
        <dbReference type="SAM" id="Phobius"/>
    </source>
</evidence>
<feature type="transmembrane region" description="Helical" evidence="2">
    <location>
        <begin position="144"/>
        <end position="163"/>
    </location>
</feature>
<feature type="transmembrane region" description="Helical" evidence="2">
    <location>
        <begin position="183"/>
        <end position="205"/>
    </location>
</feature>
<proteinExistence type="predicted"/>
<dbReference type="AlphaFoldDB" id="A0A6G1CG64"/>
<reference evidence="3 4" key="1">
    <citation type="submission" date="2019-11" db="EMBL/GenBank/DDBJ databases">
        <title>Whole genome sequence of Oryza granulata.</title>
        <authorList>
            <person name="Li W."/>
        </authorList>
    </citation>
    <scope>NUCLEOTIDE SEQUENCE [LARGE SCALE GENOMIC DNA]</scope>
    <source>
        <strain evidence="4">cv. Menghai</strain>
        <tissue evidence="3">Leaf</tissue>
    </source>
</reference>
<evidence type="ECO:0000256" key="1">
    <source>
        <dbReference type="SAM" id="MobiDB-lite"/>
    </source>
</evidence>
<comment type="caution">
    <text evidence="3">The sequence shown here is derived from an EMBL/GenBank/DDBJ whole genome shotgun (WGS) entry which is preliminary data.</text>
</comment>
<feature type="transmembrane region" description="Helical" evidence="2">
    <location>
        <begin position="32"/>
        <end position="50"/>
    </location>
</feature>
<evidence type="ECO:0000313" key="4">
    <source>
        <dbReference type="Proteomes" id="UP000479710"/>
    </source>
</evidence>
<keyword evidence="2" id="KW-1133">Transmembrane helix</keyword>
<dbReference type="OrthoDB" id="710748at2759"/>